<dbReference type="InterPro" id="IPR024294">
    <property type="entry name" value="DUF3810"/>
</dbReference>
<sequence length="239" mass="28029">MHEQLQIEDDYSTFELIDFTEKVIVKTNQLHLNLKENDSLPVNFKYNDQEISDLIFDGIEDVNEPKLNLDYGRRNLKKSLFSVPLTYGGFGGYLNLFSLEAQYNNNIPLFKWPTTLTHEVAHQMGFAKENEANFIACLVGMNHKDETFRYATHGFVLKQCLNEIFRREPAYFEELKQCVNYGVIENYRELQEFWKDYHNPIEPILKVVYGSYLNVNNQPEGMASYSYVVALLVNYDFKL</sequence>
<comment type="caution">
    <text evidence="1">The sequence shown here is derived from an EMBL/GenBank/DDBJ whole genome shotgun (WGS) entry which is preliminary data.</text>
</comment>
<dbReference type="EMBL" id="BMGM01000008">
    <property type="protein sequence ID" value="GGE38931.1"/>
    <property type="molecule type" value="Genomic_DNA"/>
</dbReference>
<name>A0ABQ1SKB0_9FLAO</name>
<reference evidence="2" key="1">
    <citation type="journal article" date="2019" name="Int. J. Syst. Evol. Microbiol.">
        <title>The Global Catalogue of Microorganisms (GCM) 10K type strain sequencing project: providing services to taxonomists for standard genome sequencing and annotation.</title>
        <authorList>
            <consortium name="The Broad Institute Genomics Platform"/>
            <consortium name="The Broad Institute Genome Sequencing Center for Infectious Disease"/>
            <person name="Wu L."/>
            <person name="Ma J."/>
        </authorList>
    </citation>
    <scope>NUCLEOTIDE SEQUENCE [LARGE SCALE GENOMIC DNA]</scope>
    <source>
        <strain evidence="2">CGMCC 1.12931</strain>
    </source>
</reference>
<evidence type="ECO:0008006" key="3">
    <source>
        <dbReference type="Google" id="ProtNLM"/>
    </source>
</evidence>
<keyword evidence="2" id="KW-1185">Reference proteome</keyword>
<organism evidence="1 2">
    <name type="scientific">Psychroflexus planctonicus</name>
    <dbReference type="NCBI Taxonomy" id="1526575"/>
    <lineage>
        <taxon>Bacteria</taxon>
        <taxon>Pseudomonadati</taxon>
        <taxon>Bacteroidota</taxon>
        <taxon>Flavobacteriia</taxon>
        <taxon>Flavobacteriales</taxon>
        <taxon>Flavobacteriaceae</taxon>
        <taxon>Psychroflexus</taxon>
    </lineage>
</organism>
<protein>
    <recommendedName>
        <fullName evidence="3">DUF3810 domain-containing protein</fullName>
    </recommendedName>
</protein>
<dbReference type="Pfam" id="PF12725">
    <property type="entry name" value="DUF3810"/>
    <property type="match status" value="1"/>
</dbReference>
<dbReference type="Proteomes" id="UP000599179">
    <property type="component" value="Unassembled WGS sequence"/>
</dbReference>
<accession>A0ABQ1SKB0</accession>
<evidence type="ECO:0000313" key="2">
    <source>
        <dbReference type="Proteomes" id="UP000599179"/>
    </source>
</evidence>
<evidence type="ECO:0000313" key="1">
    <source>
        <dbReference type="EMBL" id="GGE38931.1"/>
    </source>
</evidence>
<proteinExistence type="predicted"/>
<gene>
    <name evidence="1" type="ORF">GCM10010832_19010</name>
</gene>